<dbReference type="SUPFAM" id="SSF55347">
    <property type="entry name" value="Glyceraldehyde-3-phosphate dehydrogenase-like, C-terminal domain"/>
    <property type="match status" value="1"/>
</dbReference>
<evidence type="ECO:0000256" key="19">
    <source>
        <dbReference type="ARBA" id="ARBA00047698"/>
    </source>
</evidence>
<dbReference type="PANTHER" id="PTHR10836">
    <property type="entry name" value="GLYCERALDEHYDE 3-PHOSPHATE DEHYDROGENASE"/>
    <property type="match status" value="1"/>
</dbReference>
<reference evidence="23" key="2">
    <citation type="journal article" date="2013" name="Nat. Commun.">
        <title>Genome of the Chinese tree shrew.</title>
        <authorList>
            <person name="Fan Y."/>
            <person name="Huang Z.Y."/>
            <person name="Cao C.C."/>
            <person name="Chen C.S."/>
            <person name="Chen Y.X."/>
            <person name="Fan D.D."/>
            <person name="He J."/>
            <person name="Hou H.L."/>
            <person name="Hu L."/>
            <person name="Hu X.T."/>
            <person name="Jiang X.T."/>
            <person name="Lai R."/>
            <person name="Lang Y.S."/>
            <person name="Liang B."/>
            <person name="Liao S.G."/>
            <person name="Mu D."/>
            <person name="Ma Y.Y."/>
            <person name="Niu Y.Y."/>
            <person name="Sun X.Q."/>
            <person name="Xia J.Q."/>
            <person name="Xiao J."/>
            <person name="Xiong Z.Q."/>
            <person name="Xu L."/>
            <person name="Yang L."/>
            <person name="Zhang Y."/>
            <person name="Zhao W."/>
            <person name="Zhao X.D."/>
            <person name="Zheng Y.T."/>
            <person name="Zhou J.M."/>
            <person name="Zhu Y.B."/>
            <person name="Zhang G.J."/>
            <person name="Wang J."/>
            <person name="Yao Y.G."/>
        </authorList>
    </citation>
    <scope>NUCLEOTIDE SEQUENCE [LARGE SCALE GENOMIC DNA]</scope>
</reference>
<evidence type="ECO:0000256" key="14">
    <source>
        <dbReference type="ARBA" id="ARBA00023152"/>
    </source>
</evidence>
<dbReference type="Pfam" id="PF02800">
    <property type="entry name" value="Gp_dh_C"/>
    <property type="match status" value="1"/>
</dbReference>
<evidence type="ECO:0000256" key="2">
    <source>
        <dbReference type="ARBA" id="ARBA00004245"/>
    </source>
</evidence>
<evidence type="ECO:0000256" key="8">
    <source>
        <dbReference type="ARBA" id="ARBA00022679"/>
    </source>
</evidence>
<dbReference type="GO" id="GO:0006417">
    <property type="term" value="P:regulation of translation"/>
    <property type="evidence" value="ECO:0007669"/>
    <property type="project" value="UniProtKB-KW"/>
</dbReference>
<feature type="domain" description="Glyceraldehyde 3-phosphate dehydrogenase catalytic" evidence="21">
    <location>
        <begin position="27"/>
        <end position="177"/>
    </location>
</feature>
<keyword evidence="15" id="KW-0206">Cytoskeleton</keyword>
<evidence type="ECO:0000313" key="22">
    <source>
        <dbReference type="EMBL" id="ELW70046.1"/>
    </source>
</evidence>
<dbReference type="GO" id="GO:0016740">
    <property type="term" value="F:transferase activity"/>
    <property type="evidence" value="ECO:0007669"/>
    <property type="project" value="UniProtKB-KW"/>
</dbReference>
<comment type="pathway">
    <text evidence="4">Carbohydrate degradation; glycolysis; pyruvate from D-glyceraldehyde 3-phosphate: step 1/5.</text>
</comment>
<evidence type="ECO:0000256" key="1">
    <source>
        <dbReference type="ARBA" id="ARBA00004123"/>
    </source>
</evidence>
<dbReference type="InterPro" id="IPR020829">
    <property type="entry name" value="GlycerAld_3-P_DH_cat"/>
</dbReference>
<evidence type="ECO:0000259" key="21">
    <source>
        <dbReference type="Pfam" id="PF02800"/>
    </source>
</evidence>
<keyword evidence="11" id="KW-0810">Translation regulation</keyword>
<accession>L9L4T2</accession>
<comment type="similarity">
    <text evidence="5">Belongs to the glyceraldehyde-3-phosphate dehydrogenase family.</text>
</comment>
<evidence type="ECO:0000256" key="16">
    <source>
        <dbReference type="ARBA" id="ARBA00023242"/>
    </source>
</evidence>
<dbReference type="InterPro" id="IPR020831">
    <property type="entry name" value="GlycerAld/Erythrose_P_DH"/>
</dbReference>
<evidence type="ECO:0000256" key="4">
    <source>
        <dbReference type="ARBA" id="ARBA00004869"/>
    </source>
</evidence>
<evidence type="ECO:0000256" key="5">
    <source>
        <dbReference type="ARBA" id="ARBA00007406"/>
    </source>
</evidence>
<dbReference type="STRING" id="246437.L9L4T2"/>
<keyword evidence="14" id="KW-0324">Glycolysis</keyword>
<keyword evidence="13" id="KW-0520">NAD</keyword>
<gene>
    <name evidence="22" type="ORF">TREES_T100000302</name>
</gene>
<keyword evidence="23" id="KW-1185">Reference proteome</keyword>
<evidence type="ECO:0000256" key="20">
    <source>
        <dbReference type="ARBA" id="ARBA00048005"/>
    </source>
</evidence>
<comment type="catalytic activity">
    <reaction evidence="20">
        <text>S-nitroso-L-cysteinyl-[GAPDH] + L-cysteinyl-[protein] = L-cysteinyl-[GAPDH] + S-nitroso-L-cysteinyl-[protein]</text>
        <dbReference type="Rhea" id="RHEA:66684"/>
        <dbReference type="Rhea" id="RHEA-COMP:10131"/>
        <dbReference type="Rhea" id="RHEA-COMP:17089"/>
        <dbReference type="Rhea" id="RHEA-COMP:17090"/>
        <dbReference type="Rhea" id="RHEA-COMP:17091"/>
        <dbReference type="ChEBI" id="CHEBI:29950"/>
        <dbReference type="ChEBI" id="CHEBI:149494"/>
    </reaction>
    <physiologicalReaction direction="left-to-right" evidence="20">
        <dbReference type="Rhea" id="RHEA:66685"/>
    </physiologicalReaction>
</comment>
<dbReference type="EC" id="1.2.1.12" evidence="6"/>
<evidence type="ECO:0000256" key="13">
    <source>
        <dbReference type="ARBA" id="ARBA00023027"/>
    </source>
</evidence>
<keyword evidence="10" id="KW-0702">S-nitrosylation</keyword>
<comment type="subunit">
    <text evidence="18">Homotetramer. Interacts with TPPP; the interaction is direct. Interacts (when S-nitrosylated) with SIAH1; leading to nuclear translocation. Interacts with RILPL1/GOSPEL, leading to prevent the interaction between GAPDH and SIAH1 and prevent nuclear translocation. Interacts with CHP1; the interaction increases the binding of CHP1 with microtubules. Associates with microtubules. Interacts with EIF1AD, USP25, PRKCI and WARS1. Interacts with phosphorylated RPL13A; inhibited by oxidatively-modified low-densitity lipoprotein (LDL(ox)). Component of the GAIT complex. Interacts with FKBP6; leading to inhibit GAPDH catalytic activity. Interacts with TRAF2, promoting TRAF2 ubiquitination. Interacts with TRAF3, promoting TRAF3 ubiquitination.</text>
</comment>
<evidence type="ECO:0000256" key="18">
    <source>
        <dbReference type="ARBA" id="ARBA00046997"/>
    </source>
</evidence>
<reference evidence="23" key="1">
    <citation type="submission" date="2012-07" db="EMBL/GenBank/DDBJ databases">
        <title>Genome of the Chinese tree shrew, a rising model animal genetically related to primates.</title>
        <authorList>
            <person name="Zhang G."/>
            <person name="Fan Y."/>
            <person name="Yao Y."/>
            <person name="Huang Z."/>
        </authorList>
    </citation>
    <scope>NUCLEOTIDE SEQUENCE [LARGE SCALE GENOMIC DNA]</scope>
</reference>
<dbReference type="PRINTS" id="PR00078">
    <property type="entry name" value="G3PDHDRGNASE"/>
</dbReference>
<name>L9L4T2_TUPCH</name>
<dbReference type="GO" id="GO:0004365">
    <property type="term" value="F:glyceraldehyde-3-phosphate dehydrogenase (NAD+) (phosphorylating) activity"/>
    <property type="evidence" value="ECO:0007669"/>
    <property type="project" value="UniProtKB-EC"/>
</dbReference>
<organism evidence="22 23">
    <name type="scientific">Tupaia chinensis</name>
    <name type="common">Chinese tree shrew</name>
    <name type="synonym">Tupaia belangeri chinensis</name>
    <dbReference type="NCBI Taxonomy" id="246437"/>
    <lineage>
        <taxon>Eukaryota</taxon>
        <taxon>Metazoa</taxon>
        <taxon>Chordata</taxon>
        <taxon>Craniata</taxon>
        <taxon>Vertebrata</taxon>
        <taxon>Euteleostomi</taxon>
        <taxon>Mammalia</taxon>
        <taxon>Eutheria</taxon>
        <taxon>Euarchontoglires</taxon>
        <taxon>Scandentia</taxon>
        <taxon>Tupaiidae</taxon>
        <taxon>Tupaia</taxon>
    </lineage>
</organism>
<evidence type="ECO:0000313" key="23">
    <source>
        <dbReference type="Proteomes" id="UP000011518"/>
    </source>
</evidence>
<evidence type="ECO:0000256" key="6">
    <source>
        <dbReference type="ARBA" id="ARBA00013119"/>
    </source>
</evidence>
<evidence type="ECO:0000256" key="7">
    <source>
        <dbReference type="ARBA" id="ARBA00022490"/>
    </source>
</evidence>
<protein>
    <recommendedName>
        <fullName evidence="6">glyceraldehyde-3-phosphate dehydrogenase (phosphorylating)</fullName>
        <ecNumber evidence="6">1.2.1.12</ecNumber>
    </recommendedName>
    <alternativeName>
        <fullName evidence="17">Peptidyl-cysteine S-nitrosylase GAPDH</fullName>
    </alternativeName>
</protein>
<dbReference type="AlphaFoldDB" id="L9L4T2"/>
<evidence type="ECO:0000256" key="10">
    <source>
        <dbReference type="ARBA" id="ARBA00022799"/>
    </source>
</evidence>
<dbReference type="PANTHER" id="PTHR10836:SF111">
    <property type="entry name" value="GLYCERALDEHYDE-3-PHOSPHATE DEHYDROGENASE"/>
    <property type="match status" value="1"/>
</dbReference>
<dbReference type="GO" id="GO:0006096">
    <property type="term" value="P:glycolytic process"/>
    <property type="evidence" value="ECO:0007669"/>
    <property type="project" value="UniProtKB-KW"/>
</dbReference>
<dbReference type="GO" id="GO:0005634">
    <property type="term" value="C:nucleus"/>
    <property type="evidence" value="ECO:0007669"/>
    <property type="project" value="UniProtKB-SubCell"/>
</dbReference>
<evidence type="ECO:0000256" key="3">
    <source>
        <dbReference type="ARBA" id="ARBA00004514"/>
    </source>
</evidence>
<keyword evidence="7" id="KW-0963">Cytoplasm</keyword>
<keyword evidence="12" id="KW-0560">Oxidoreductase</keyword>
<evidence type="ECO:0000256" key="17">
    <source>
        <dbReference type="ARBA" id="ARBA00031890"/>
    </source>
</evidence>
<evidence type="ECO:0000256" key="12">
    <source>
        <dbReference type="ARBA" id="ARBA00023002"/>
    </source>
</evidence>
<evidence type="ECO:0000256" key="11">
    <source>
        <dbReference type="ARBA" id="ARBA00022845"/>
    </source>
</evidence>
<dbReference type="Gene3D" id="3.30.360.10">
    <property type="entry name" value="Dihydrodipicolinate Reductase, domain 2"/>
    <property type="match status" value="1"/>
</dbReference>
<dbReference type="GO" id="GO:0005856">
    <property type="term" value="C:cytoskeleton"/>
    <property type="evidence" value="ECO:0007669"/>
    <property type="project" value="UniProtKB-SubCell"/>
</dbReference>
<comment type="catalytic activity">
    <reaction evidence="19">
        <text>D-glyceraldehyde 3-phosphate + phosphate + NAD(+) = (2R)-3-phospho-glyceroyl phosphate + NADH + H(+)</text>
        <dbReference type="Rhea" id="RHEA:10300"/>
        <dbReference type="ChEBI" id="CHEBI:15378"/>
        <dbReference type="ChEBI" id="CHEBI:43474"/>
        <dbReference type="ChEBI" id="CHEBI:57540"/>
        <dbReference type="ChEBI" id="CHEBI:57604"/>
        <dbReference type="ChEBI" id="CHEBI:57945"/>
        <dbReference type="ChEBI" id="CHEBI:59776"/>
        <dbReference type="EC" id="1.2.1.12"/>
    </reaction>
</comment>
<comment type="subcellular location">
    <subcellularLocation>
        <location evidence="2">Cytoplasm</location>
        <location evidence="2">Cytoskeleton</location>
    </subcellularLocation>
    <subcellularLocation>
        <location evidence="3">Cytoplasm</location>
        <location evidence="3">Cytosol</location>
    </subcellularLocation>
    <subcellularLocation>
        <location evidence="1">Nucleus</location>
    </subcellularLocation>
</comment>
<dbReference type="InParanoid" id="L9L4T2"/>
<keyword evidence="9" id="KW-0053">Apoptosis</keyword>
<dbReference type="EMBL" id="KB320509">
    <property type="protein sequence ID" value="ELW70046.1"/>
    <property type="molecule type" value="Genomic_DNA"/>
</dbReference>
<dbReference type="GO" id="GO:0005829">
    <property type="term" value="C:cytosol"/>
    <property type="evidence" value="ECO:0007669"/>
    <property type="project" value="UniProtKB-SubCell"/>
</dbReference>
<keyword evidence="8" id="KW-0808">Transferase</keyword>
<dbReference type="FunFam" id="3.30.360.10:FF:000001">
    <property type="entry name" value="Glyceraldehyde-3-phosphate dehydrogenase"/>
    <property type="match status" value="1"/>
</dbReference>
<proteinExistence type="inferred from homology"/>
<dbReference type="Proteomes" id="UP000011518">
    <property type="component" value="Unassembled WGS sequence"/>
</dbReference>
<evidence type="ECO:0000256" key="15">
    <source>
        <dbReference type="ARBA" id="ARBA00023212"/>
    </source>
</evidence>
<keyword evidence="16" id="KW-0539">Nucleus</keyword>
<sequence length="178" mass="19610">MNHKTYDNSLEIVSNASCTTSFLVSQGKVIHNNFSIVEGLMTTVLIVTATQRTMDSSSGKLCCDSLRATQNIVPASTSTAKAVSKVVTELNRKLKGMIFHVPTHNMLVVDLTCYLKKITKYNDIKKVEKQLLQGPLKGILSYTEDQVTSCDFSSDTHSSTFDAWAGISLNDHFIKLIS</sequence>
<evidence type="ECO:0000256" key="9">
    <source>
        <dbReference type="ARBA" id="ARBA00022703"/>
    </source>
</evidence>
<dbReference type="GO" id="GO:0006915">
    <property type="term" value="P:apoptotic process"/>
    <property type="evidence" value="ECO:0007669"/>
    <property type="project" value="UniProtKB-KW"/>
</dbReference>